<sequence>MAAGTETVLPGKGRFVALLAVAEVLAMTLWFSATAVVPSLIRDYGIEPAHASLFTSLVQVGFVVGTLGSAILGLADRLEPRRFFAASAVIAGTANGIILFLDPTGPVVLAMRFLTGICMAGIYPVGVKIVTTWARGDRGLLVGVLVAALTLGSAFPHLFNSLGAVDWRIPIACSSLSALLAAVLIGFVSLGGETAKAPPFRIGLAFEGFRRPAMRYANFGYLGHMWELYAMWAWIGLFLLSSYRDRGIEDAPFWAAFTHFWVLAIGAAGAAGAGWIADRWGRTATTIVAMSVSAACSLLVGITYDAPIAAMVTLCLVWGIFVIADSAQFSAAISELAPANLVGTSITIQTSAGFLLTLAAIHVIPWFANLVGWEWSFVILAPGPLFGIWAMAKLRRHPDAVHLADGRR</sequence>
<dbReference type="AlphaFoldDB" id="A0A7Y0E491"/>
<evidence type="ECO:0000313" key="8">
    <source>
        <dbReference type="EMBL" id="NMM46141.1"/>
    </source>
</evidence>
<dbReference type="InterPro" id="IPR050189">
    <property type="entry name" value="MFS_Efflux_Transporters"/>
</dbReference>
<feature type="transmembrane region" description="Helical" evidence="6">
    <location>
        <begin position="15"/>
        <end position="41"/>
    </location>
</feature>
<feature type="transmembrane region" description="Helical" evidence="6">
    <location>
        <begin position="339"/>
        <end position="367"/>
    </location>
</feature>
<dbReference type="Gene3D" id="1.20.1250.20">
    <property type="entry name" value="MFS general substrate transporter like domains"/>
    <property type="match status" value="2"/>
</dbReference>
<feature type="transmembrane region" description="Helical" evidence="6">
    <location>
        <begin position="139"/>
        <end position="157"/>
    </location>
</feature>
<dbReference type="GO" id="GO:0022857">
    <property type="term" value="F:transmembrane transporter activity"/>
    <property type="evidence" value="ECO:0007669"/>
    <property type="project" value="InterPro"/>
</dbReference>
<keyword evidence="4 6" id="KW-1133">Transmembrane helix</keyword>
<dbReference type="GO" id="GO:0005886">
    <property type="term" value="C:plasma membrane"/>
    <property type="evidence" value="ECO:0007669"/>
    <property type="project" value="UniProtKB-SubCell"/>
</dbReference>
<gene>
    <name evidence="8" type="ORF">HH303_16735</name>
</gene>
<feature type="transmembrane region" description="Helical" evidence="6">
    <location>
        <begin position="253"/>
        <end position="277"/>
    </location>
</feature>
<dbReference type="InterPro" id="IPR011701">
    <property type="entry name" value="MFS"/>
</dbReference>
<accession>A0A7Y0E491</accession>
<evidence type="ECO:0000256" key="5">
    <source>
        <dbReference type="ARBA" id="ARBA00023136"/>
    </source>
</evidence>
<dbReference type="PROSITE" id="PS50850">
    <property type="entry name" value="MFS"/>
    <property type="match status" value="1"/>
</dbReference>
<protein>
    <submittedName>
        <fullName evidence="8">MFS transporter</fullName>
    </submittedName>
</protein>
<feature type="transmembrane region" description="Helical" evidence="6">
    <location>
        <begin position="107"/>
        <end position="127"/>
    </location>
</feature>
<evidence type="ECO:0000256" key="3">
    <source>
        <dbReference type="ARBA" id="ARBA00022692"/>
    </source>
</evidence>
<dbReference type="PANTHER" id="PTHR43124:SF3">
    <property type="entry name" value="CHLORAMPHENICOL EFFLUX PUMP RV0191"/>
    <property type="match status" value="1"/>
</dbReference>
<evidence type="ECO:0000256" key="6">
    <source>
        <dbReference type="SAM" id="Phobius"/>
    </source>
</evidence>
<dbReference type="SUPFAM" id="SSF103473">
    <property type="entry name" value="MFS general substrate transporter"/>
    <property type="match status" value="1"/>
</dbReference>
<dbReference type="Proteomes" id="UP000539372">
    <property type="component" value="Unassembled WGS sequence"/>
</dbReference>
<name>A0A7Y0E491_9PROT</name>
<keyword evidence="3 6" id="KW-0812">Transmembrane</keyword>
<keyword evidence="2" id="KW-1003">Cell membrane</keyword>
<feature type="transmembrane region" description="Helical" evidence="6">
    <location>
        <begin position="169"/>
        <end position="191"/>
    </location>
</feature>
<evidence type="ECO:0000256" key="4">
    <source>
        <dbReference type="ARBA" id="ARBA00022989"/>
    </source>
</evidence>
<feature type="transmembrane region" description="Helical" evidence="6">
    <location>
        <begin position="82"/>
        <end position="101"/>
    </location>
</feature>
<proteinExistence type="predicted"/>
<dbReference type="InterPro" id="IPR036259">
    <property type="entry name" value="MFS_trans_sf"/>
</dbReference>
<keyword evidence="9" id="KW-1185">Reference proteome</keyword>
<dbReference type="EMBL" id="JABBNT010000005">
    <property type="protein sequence ID" value="NMM46141.1"/>
    <property type="molecule type" value="Genomic_DNA"/>
</dbReference>
<dbReference type="InterPro" id="IPR020846">
    <property type="entry name" value="MFS_dom"/>
</dbReference>
<feature type="domain" description="Major facilitator superfamily (MFS) profile" evidence="7">
    <location>
        <begin position="15"/>
        <end position="399"/>
    </location>
</feature>
<evidence type="ECO:0000256" key="2">
    <source>
        <dbReference type="ARBA" id="ARBA00022475"/>
    </source>
</evidence>
<comment type="caution">
    <text evidence="8">The sequence shown here is derived from an EMBL/GenBank/DDBJ whole genome shotgun (WGS) entry which is preliminary data.</text>
</comment>
<dbReference type="Pfam" id="PF07690">
    <property type="entry name" value="MFS_1"/>
    <property type="match status" value="1"/>
</dbReference>
<evidence type="ECO:0000313" key="9">
    <source>
        <dbReference type="Proteomes" id="UP000539372"/>
    </source>
</evidence>
<reference evidence="8 9" key="1">
    <citation type="submission" date="2020-04" db="EMBL/GenBank/DDBJ databases">
        <title>Rhodospirillaceae bacterium KN72 isolated from deep sea.</title>
        <authorList>
            <person name="Zhang D.-C."/>
        </authorList>
    </citation>
    <scope>NUCLEOTIDE SEQUENCE [LARGE SCALE GENOMIC DNA]</scope>
    <source>
        <strain evidence="8 9">KN72</strain>
    </source>
</reference>
<feature type="transmembrane region" description="Helical" evidence="6">
    <location>
        <begin position="53"/>
        <end position="75"/>
    </location>
</feature>
<feature type="transmembrane region" description="Helical" evidence="6">
    <location>
        <begin position="308"/>
        <end position="327"/>
    </location>
</feature>
<evidence type="ECO:0000256" key="1">
    <source>
        <dbReference type="ARBA" id="ARBA00004651"/>
    </source>
</evidence>
<evidence type="ECO:0000259" key="7">
    <source>
        <dbReference type="PROSITE" id="PS50850"/>
    </source>
</evidence>
<organism evidence="8 9">
    <name type="scientific">Pacificispira spongiicola</name>
    <dbReference type="NCBI Taxonomy" id="2729598"/>
    <lineage>
        <taxon>Bacteria</taxon>
        <taxon>Pseudomonadati</taxon>
        <taxon>Pseudomonadota</taxon>
        <taxon>Alphaproteobacteria</taxon>
        <taxon>Rhodospirillales</taxon>
        <taxon>Rhodospirillaceae</taxon>
        <taxon>Pacificispira</taxon>
    </lineage>
</organism>
<feature type="transmembrane region" description="Helical" evidence="6">
    <location>
        <begin position="373"/>
        <end position="392"/>
    </location>
</feature>
<dbReference type="PANTHER" id="PTHR43124">
    <property type="entry name" value="PURINE EFFLUX PUMP PBUE"/>
    <property type="match status" value="1"/>
</dbReference>
<feature type="transmembrane region" description="Helical" evidence="6">
    <location>
        <begin position="219"/>
        <end position="241"/>
    </location>
</feature>
<keyword evidence="5 6" id="KW-0472">Membrane</keyword>
<comment type="subcellular location">
    <subcellularLocation>
        <location evidence="1">Cell membrane</location>
        <topology evidence="1">Multi-pass membrane protein</topology>
    </subcellularLocation>
</comment>